<sequence>MDEEVIVTIKEFFDIPLKFCLTLGIRLYKWSETERTTILQVCLLSNLLLHTSVYPFFLVIYQIKIDPNDLLGRTSSLAISLFCVNAVSKILFVARHYKDLRKIIHKLIKYFPTTSGGQKNFNLHYEFKTMRRVSSIMLWTHLITAVLFDFTPPITFGIEYMNSGGKKEFNFILPYGIWYPWDHEDSAIMFVFTYMTQLLGSYVAVVSFVVPDLLLISVVALANMNFRYISKLIREFHPTGTNEDFKSLGQILHYHDDILNMIDEVNDVFSFSVLLSFFGFGGLLCLVAFNAVVGSSMLDIFSQTLFILSILLIMYYLSAYGTEMIRLVNGNGNEIEMKFKTRQKQTIFQSTDVSVALTDHPWYDGSIHYQRMLPFPIARAQRPAQLLGYKFFVVSMESFQSLMTTSYQLFTLIKARYDEDN</sequence>
<keyword evidence="3 11" id="KW-0716">Sensory transduction</keyword>
<dbReference type="STRING" id="37546.A0A1B0G3Z0"/>
<comment type="subcellular location">
    <subcellularLocation>
        <location evidence="1 11">Cell membrane</location>
        <topology evidence="1 11">Multi-pass membrane protein</topology>
    </subcellularLocation>
</comment>
<keyword evidence="6 11" id="KW-1133">Transmembrane helix</keyword>
<dbReference type="PANTHER" id="PTHR21137:SF44">
    <property type="entry name" value="ODORANT RECEPTOR 13A-RELATED"/>
    <property type="match status" value="1"/>
</dbReference>
<organism evidence="12 13">
    <name type="scientific">Glossina morsitans morsitans</name>
    <name type="common">Savannah tsetse fly</name>
    <dbReference type="NCBI Taxonomy" id="37546"/>
    <lineage>
        <taxon>Eukaryota</taxon>
        <taxon>Metazoa</taxon>
        <taxon>Ecdysozoa</taxon>
        <taxon>Arthropoda</taxon>
        <taxon>Hexapoda</taxon>
        <taxon>Insecta</taxon>
        <taxon>Pterygota</taxon>
        <taxon>Neoptera</taxon>
        <taxon>Endopterygota</taxon>
        <taxon>Diptera</taxon>
        <taxon>Brachycera</taxon>
        <taxon>Muscomorpha</taxon>
        <taxon>Hippoboscoidea</taxon>
        <taxon>Glossinidae</taxon>
        <taxon>Glossina</taxon>
    </lineage>
</organism>
<evidence type="ECO:0000256" key="11">
    <source>
        <dbReference type="RuleBase" id="RU351113"/>
    </source>
</evidence>
<feature type="transmembrane region" description="Helical" evidence="11">
    <location>
        <begin position="268"/>
        <end position="294"/>
    </location>
</feature>
<dbReference type="InterPro" id="IPR004117">
    <property type="entry name" value="7tm6_olfct_rcpt"/>
</dbReference>
<evidence type="ECO:0000256" key="9">
    <source>
        <dbReference type="ARBA" id="ARBA00023224"/>
    </source>
</evidence>
<keyword evidence="13" id="KW-1185">Reference proteome</keyword>
<evidence type="ECO:0000313" key="12">
    <source>
        <dbReference type="EnsemblMetazoa" id="GMOY008038-PA"/>
    </source>
</evidence>
<dbReference type="Proteomes" id="UP000092444">
    <property type="component" value="Unassembled WGS sequence"/>
</dbReference>
<keyword evidence="8 11" id="KW-0675">Receptor</keyword>
<dbReference type="GO" id="GO:0005886">
    <property type="term" value="C:plasma membrane"/>
    <property type="evidence" value="ECO:0007669"/>
    <property type="project" value="UniProtKB-SubCell"/>
</dbReference>
<dbReference type="VEuPathDB" id="VectorBase:GMOY008038"/>
<name>A0A1B0G3Z0_GLOMM</name>
<feature type="transmembrane region" description="Helical" evidence="11">
    <location>
        <begin position="75"/>
        <end position="94"/>
    </location>
</feature>
<dbReference type="PANTHER" id="PTHR21137">
    <property type="entry name" value="ODORANT RECEPTOR"/>
    <property type="match status" value="1"/>
</dbReference>
<keyword evidence="5 11" id="KW-0552">Olfaction</keyword>
<dbReference type="Pfam" id="PF02949">
    <property type="entry name" value="7tm_6"/>
    <property type="match status" value="2"/>
</dbReference>
<keyword evidence="7 11" id="KW-0472">Membrane</keyword>
<accession>A0A1B0G3Z0</accession>
<evidence type="ECO:0000256" key="3">
    <source>
        <dbReference type="ARBA" id="ARBA00022606"/>
    </source>
</evidence>
<feature type="transmembrane region" description="Helical" evidence="11">
    <location>
        <begin position="136"/>
        <end position="158"/>
    </location>
</feature>
<dbReference type="GO" id="GO:0004984">
    <property type="term" value="F:olfactory receptor activity"/>
    <property type="evidence" value="ECO:0007669"/>
    <property type="project" value="InterPro"/>
</dbReference>
<feature type="transmembrane region" description="Helical" evidence="11">
    <location>
        <begin position="199"/>
        <end position="222"/>
    </location>
</feature>
<dbReference type="AlphaFoldDB" id="A0A1B0G3Z0"/>
<proteinExistence type="inferred from homology"/>
<dbReference type="PhylomeDB" id="A0A1B0G3Z0"/>
<evidence type="ECO:0000256" key="4">
    <source>
        <dbReference type="ARBA" id="ARBA00022692"/>
    </source>
</evidence>
<evidence type="ECO:0000256" key="6">
    <source>
        <dbReference type="ARBA" id="ARBA00022989"/>
    </source>
</evidence>
<dbReference type="GO" id="GO:0007165">
    <property type="term" value="P:signal transduction"/>
    <property type="evidence" value="ECO:0007669"/>
    <property type="project" value="UniProtKB-KW"/>
</dbReference>
<reference evidence="12" key="1">
    <citation type="submission" date="2020-05" db="UniProtKB">
        <authorList>
            <consortium name="EnsemblMetazoa"/>
        </authorList>
    </citation>
    <scope>IDENTIFICATION</scope>
    <source>
        <strain evidence="12">Yale</strain>
    </source>
</reference>
<dbReference type="GO" id="GO:0005549">
    <property type="term" value="F:odorant binding"/>
    <property type="evidence" value="ECO:0007669"/>
    <property type="project" value="InterPro"/>
</dbReference>
<comment type="subunit">
    <text evidence="10">Interacts with Orco. Complexes exist early in the endomembrane system in olfactory sensory neurons (OSNs), coupling these complexes to the conserved ciliary trafficking pathway.</text>
</comment>
<keyword evidence="2" id="KW-1003">Cell membrane</keyword>
<evidence type="ECO:0000256" key="2">
    <source>
        <dbReference type="ARBA" id="ARBA00022475"/>
    </source>
</evidence>
<evidence type="ECO:0000256" key="10">
    <source>
        <dbReference type="ARBA" id="ARBA00038679"/>
    </source>
</evidence>
<evidence type="ECO:0000256" key="8">
    <source>
        <dbReference type="ARBA" id="ARBA00023170"/>
    </source>
</evidence>
<evidence type="ECO:0000256" key="5">
    <source>
        <dbReference type="ARBA" id="ARBA00022725"/>
    </source>
</evidence>
<feature type="transmembrane region" description="Helical" evidence="11">
    <location>
        <begin position="300"/>
        <end position="317"/>
    </location>
</feature>
<dbReference type="EMBL" id="CCAG010000831">
    <property type="status" value="NOT_ANNOTATED_CDS"/>
    <property type="molecule type" value="Genomic_DNA"/>
</dbReference>
<evidence type="ECO:0000256" key="7">
    <source>
        <dbReference type="ARBA" id="ARBA00023136"/>
    </source>
</evidence>
<feature type="transmembrane region" description="Helical" evidence="11">
    <location>
        <begin position="38"/>
        <end position="63"/>
    </location>
</feature>
<comment type="similarity">
    <text evidence="11">Belongs to the insect chemoreceptor superfamily. Heteromeric odorant receptor channel (TC 1.A.69) family.</text>
</comment>
<dbReference type="EnsemblMetazoa" id="GMOY008038-RA">
    <property type="protein sequence ID" value="GMOY008038-PA"/>
    <property type="gene ID" value="GMOY008038"/>
</dbReference>
<evidence type="ECO:0000313" key="13">
    <source>
        <dbReference type="Proteomes" id="UP000092444"/>
    </source>
</evidence>
<keyword evidence="4 11" id="KW-0812">Transmembrane</keyword>
<keyword evidence="9 11" id="KW-0807">Transducer</keyword>
<comment type="caution">
    <text evidence="11">Lacks conserved residue(s) required for the propagation of feature annotation.</text>
</comment>
<evidence type="ECO:0000256" key="1">
    <source>
        <dbReference type="ARBA" id="ARBA00004651"/>
    </source>
</evidence>
<protein>
    <recommendedName>
        <fullName evidence="11">Odorant receptor</fullName>
    </recommendedName>
</protein>